<dbReference type="InterPro" id="IPR036770">
    <property type="entry name" value="Ankyrin_rpt-contain_sf"/>
</dbReference>
<accession>A0A8H6XC05</accession>
<protein>
    <submittedName>
        <fullName evidence="4">Ankyrin repeat protein</fullName>
    </submittedName>
</protein>
<dbReference type="SMART" id="SM00248">
    <property type="entry name" value="ANK"/>
    <property type="match status" value="9"/>
</dbReference>
<dbReference type="AlphaFoldDB" id="A0A8H6XC05"/>
<evidence type="ECO:0000313" key="5">
    <source>
        <dbReference type="Proteomes" id="UP000623467"/>
    </source>
</evidence>
<evidence type="ECO:0000256" key="2">
    <source>
        <dbReference type="ARBA" id="ARBA00023043"/>
    </source>
</evidence>
<feature type="repeat" description="ANK" evidence="3">
    <location>
        <begin position="325"/>
        <end position="361"/>
    </location>
</feature>
<sequence length="408" mass="44401">MAPLADLPPELILCTVSFLTRKTIIDLERRLPGNSREPHLVPDLPSINSLAQINSIFHSTLNQTLYKLCASVETLGKLALLFAVEHELESTLDKLVAAGISLEGEFLFRDEDSWNGCSILHIAAANGLSHMVCKLSRMYGEVMVAKVHALEGLRMTALDHAALAGHIDVVRLLAPVPVPSSGTRAGVPLRYTHDQYLGLALIESARAGHLEISQYLVSKGADVNCFDAQHLHTTPLYYATLSDNLALVQLLLDSGADPNLGDYSGRVPLFNATSVAVAKALLDGGTNIHAKDIHSNDVFAYRIANIKLLRFLLESGVNPNHRSATGQASLHYACYIDDVEIAKASVELLLQFGAVVDIVDTRGRTSVDIAMRPGLEEVVRVLEPFVKNPDLKLKVATWLRERAGETIN</sequence>
<dbReference type="Pfam" id="PF12796">
    <property type="entry name" value="Ank_2"/>
    <property type="match status" value="2"/>
</dbReference>
<dbReference type="Gene3D" id="1.25.40.20">
    <property type="entry name" value="Ankyrin repeat-containing domain"/>
    <property type="match status" value="3"/>
</dbReference>
<proteinExistence type="predicted"/>
<feature type="repeat" description="ANK" evidence="3">
    <location>
        <begin position="231"/>
        <end position="263"/>
    </location>
</feature>
<keyword evidence="5" id="KW-1185">Reference proteome</keyword>
<evidence type="ECO:0000313" key="4">
    <source>
        <dbReference type="EMBL" id="KAF7337756.1"/>
    </source>
</evidence>
<dbReference type="PROSITE" id="PS50088">
    <property type="entry name" value="ANK_REPEAT"/>
    <property type="match status" value="3"/>
</dbReference>
<dbReference type="Proteomes" id="UP000623467">
    <property type="component" value="Unassembled WGS sequence"/>
</dbReference>
<dbReference type="PROSITE" id="PS50297">
    <property type="entry name" value="ANK_REP_REGION"/>
    <property type="match status" value="2"/>
</dbReference>
<dbReference type="SUPFAM" id="SSF48403">
    <property type="entry name" value="Ankyrin repeat"/>
    <property type="match status" value="2"/>
</dbReference>
<name>A0A8H6XC05_9AGAR</name>
<evidence type="ECO:0000256" key="3">
    <source>
        <dbReference type="PROSITE-ProRule" id="PRU00023"/>
    </source>
</evidence>
<dbReference type="OrthoDB" id="194358at2759"/>
<dbReference type="PANTHER" id="PTHR24198">
    <property type="entry name" value="ANKYRIN REPEAT AND PROTEIN KINASE DOMAIN-CONTAINING PROTEIN"/>
    <property type="match status" value="1"/>
</dbReference>
<feature type="repeat" description="ANK" evidence="3">
    <location>
        <begin position="200"/>
        <end position="228"/>
    </location>
</feature>
<dbReference type="InterPro" id="IPR002110">
    <property type="entry name" value="Ankyrin_rpt"/>
</dbReference>
<comment type="caution">
    <text evidence="4">The sequence shown here is derived from an EMBL/GenBank/DDBJ whole genome shotgun (WGS) entry which is preliminary data.</text>
</comment>
<organism evidence="4 5">
    <name type="scientific">Mycena sanguinolenta</name>
    <dbReference type="NCBI Taxonomy" id="230812"/>
    <lineage>
        <taxon>Eukaryota</taxon>
        <taxon>Fungi</taxon>
        <taxon>Dikarya</taxon>
        <taxon>Basidiomycota</taxon>
        <taxon>Agaricomycotina</taxon>
        <taxon>Agaricomycetes</taxon>
        <taxon>Agaricomycetidae</taxon>
        <taxon>Agaricales</taxon>
        <taxon>Marasmiineae</taxon>
        <taxon>Mycenaceae</taxon>
        <taxon>Mycena</taxon>
    </lineage>
</organism>
<gene>
    <name evidence="4" type="ORF">MSAN_02249400</name>
</gene>
<evidence type="ECO:0000256" key="1">
    <source>
        <dbReference type="ARBA" id="ARBA00022737"/>
    </source>
</evidence>
<dbReference type="PANTHER" id="PTHR24198:SF165">
    <property type="entry name" value="ANKYRIN REPEAT-CONTAINING PROTEIN-RELATED"/>
    <property type="match status" value="1"/>
</dbReference>
<keyword evidence="1" id="KW-0677">Repeat</keyword>
<keyword evidence="2 3" id="KW-0040">ANK repeat</keyword>
<reference evidence="4" key="1">
    <citation type="submission" date="2020-05" db="EMBL/GenBank/DDBJ databases">
        <title>Mycena genomes resolve the evolution of fungal bioluminescence.</title>
        <authorList>
            <person name="Tsai I.J."/>
        </authorList>
    </citation>
    <scope>NUCLEOTIDE SEQUENCE</scope>
    <source>
        <strain evidence="4">160909Yilan</strain>
    </source>
</reference>
<dbReference type="EMBL" id="JACAZH010000033">
    <property type="protein sequence ID" value="KAF7337756.1"/>
    <property type="molecule type" value="Genomic_DNA"/>
</dbReference>